<evidence type="ECO:0000313" key="1">
    <source>
        <dbReference type="EMBL" id="CAG7721553.1"/>
    </source>
</evidence>
<sequence>MRRGAKRGGHKPIITDLVFFSLRSTLQCHECGERKLSIEPAMCLSLPVLHLSRYRDDVVLFYIQPSRSPVRIHADVTLNVGGLKELLRAEYVALEKVVCLWYDGSRSMVELGRICEFFVGKDHQAC</sequence>
<keyword evidence="2" id="KW-1185">Reference proteome</keyword>
<organism evidence="1 2">
    <name type="scientific">Allacma fusca</name>
    <dbReference type="NCBI Taxonomy" id="39272"/>
    <lineage>
        <taxon>Eukaryota</taxon>
        <taxon>Metazoa</taxon>
        <taxon>Ecdysozoa</taxon>
        <taxon>Arthropoda</taxon>
        <taxon>Hexapoda</taxon>
        <taxon>Collembola</taxon>
        <taxon>Symphypleona</taxon>
        <taxon>Sminthuridae</taxon>
        <taxon>Allacma</taxon>
    </lineage>
</organism>
<protein>
    <submittedName>
        <fullName evidence="1">Uncharacterized protein</fullName>
    </submittedName>
</protein>
<dbReference type="AlphaFoldDB" id="A0A8J2K8Z1"/>
<proteinExistence type="predicted"/>
<accession>A0A8J2K8Z1</accession>
<gene>
    <name evidence="1" type="ORF">AFUS01_LOCUS10762</name>
</gene>
<comment type="caution">
    <text evidence="1">The sequence shown here is derived from an EMBL/GenBank/DDBJ whole genome shotgun (WGS) entry which is preliminary data.</text>
</comment>
<name>A0A8J2K8Z1_9HEXA</name>
<reference evidence="1" key="1">
    <citation type="submission" date="2021-06" db="EMBL/GenBank/DDBJ databases">
        <authorList>
            <person name="Hodson N. C."/>
            <person name="Mongue J. A."/>
            <person name="Jaron S. K."/>
        </authorList>
    </citation>
    <scope>NUCLEOTIDE SEQUENCE</scope>
</reference>
<evidence type="ECO:0000313" key="2">
    <source>
        <dbReference type="Proteomes" id="UP000708208"/>
    </source>
</evidence>
<dbReference type="Proteomes" id="UP000708208">
    <property type="component" value="Unassembled WGS sequence"/>
</dbReference>
<dbReference type="EMBL" id="CAJVCH010080484">
    <property type="protein sequence ID" value="CAG7721553.1"/>
    <property type="molecule type" value="Genomic_DNA"/>
</dbReference>